<feature type="region of interest" description="Disordered" evidence="8">
    <location>
        <begin position="571"/>
        <end position="592"/>
    </location>
</feature>
<comment type="subcellular location">
    <subcellularLocation>
        <location evidence="1">Nucleus</location>
    </subcellularLocation>
</comment>
<evidence type="ECO:0000256" key="2">
    <source>
        <dbReference type="ARBA" id="ARBA00006661"/>
    </source>
</evidence>
<evidence type="ECO:0000256" key="8">
    <source>
        <dbReference type="SAM" id="MobiDB-lite"/>
    </source>
</evidence>
<protein>
    <recommendedName>
        <fullName evidence="7">Structure-specific endonuclease subunit SLX4</fullName>
    </recommendedName>
</protein>
<dbReference type="PANTHER" id="PTHR21541">
    <property type="entry name" value="BTB POZ DOMAIN CONTAINING 12"/>
    <property type="match status" value="1"/>
</dbReference>
<dbReference type="GO" id="GO:0006260">
    <property type="term" value="P:DNA replication"/>
    <property type="evidence" value="ECO:0007669"/>
    <property type="project" value="InterPro"/>
</dbReference>
<dbReference type="CDD" id="cd22999">
    <property type="entry name" value="SAP_SLX4"/>
    <property type="match status" value="1"/>
</dbReference>
<keyword evidence="9" id="KW-0812">Transmembrane</keyword>
<dbReference type="GO" id="GO:0000712">
    <property type="term" value="P:resolution of meiotic recombination intermediates"/>
    <property type="evidence" value="ECO:0007669"/>
    <property type="project" value="TreeGrafter"/>
</dbReference>
<keyword evidence="3" id="KW-0227">DNA damage</keyword>
<evidence type="ECO:0000256" key="4">
    <source>
        <dbReference type="ARBA" id="ARBA00023172"/>
    </source>
</evidence>
<evidence type="ECO:0000256" key="9">
    <source>
        <dbReference type="SAM" id="Phobius"/>
    </source>
</evidence>
<dbReference type="Proteomes" id="UP000183832">
    <property type="component" value="Unassembled WGS sequence"/>
</dbReference>
<comment type="similarity">
    <text evidence="2">Belongs to the SLX4 family.</text>
</comment>
<evidence type="ECO:0000256" key="5">
    <source>
        <dbReference type="ARBA" id="ARBA00023204"/>
    </source>
</evidence>
<dbReference type="EMBL" id="CVRI01000054">
    <property type="protein sequence ID" value="CRL00843.1"/>
    <property type="molecule type" value="Genomic_DNA"/>
</dbReference>
<sequence>MQLFLVFTVIVYFEFQEILAAILMEGIDKKRTISDFPIKPRRTKGTVSFTYRNYFASAVLGVGILIGIGYMVLPASSGARKYFYDNMERSEESKLQARMTPFVVYRKSKNIIMDKSKDKKERHHEDDNVVEKFLNSKNVFNDSSSCKKQKLDETCEDPEESLKLFKNYKSRNVKSSVASNASSSNSSVTNFINISGKSKLQKAPALRVRRKQTSKKKLSQQEKIFNYVVTENCLQEGIDPEEMQLAIALSESMKANEKESNDESLPSKFENPFANTGKVQPIGSMLERFGFKCKKTYSEYELDLITCKGNKRSKFQKFPTVLTRTSDEKRKESIRNKIEYILSQNSTLASDNENSDDGNSHYEVFSFNLQDFHENNGNSVFKINNEGRLTANILLDYYVTDLFTPSFLKADHLLKSWNEIPGREHSPEKIVVEIYENIPEASMNSPEVDTSSCADLFADIVENENVSECPVLLADHLEDLQSKLSNSAMCIDTNDDTDDIKSQSEIPKTEEVLDLKENSTRESTIVAEIPYDDSYYTLKHRIETLDNNRKNELVEIDLVSSEEENNLIKETSNEISDSDQLDDFKTSQNSSHDDDVIVLSDEEINYSIKNHIQNSQSIELDDNEDSIDLTQNEERIEEVEIINQMDKSLIDVMDCQDTISINETVLNLLETSFIPHNIKHVNDELSESIEDIMQKYDGDIDTKKNSRCSFQKIKSASQIVNEKQNKSVRFSLVDEENNINKSFHQSQENVFRTSLVMPTKLTTKQQRKKSLGINIDDDYFIDIETFFPEPEFENMNVVELKRELSKLGMRALPTRKATEVLKSIYEQIHPKIQVKTVEEIDKNDSRFALNFTDIVTNIGIQEQDDFIFQLDELEDEICVLPKIRKSKVHSCVIPLHISFYNMVRSSKKLQKFILEFRPVELDQIHKHFRKFGLSYQPNDIIGFLDRRCITFKTKDKSYSKVHERKKQKRATQKSQR</sequence>
<gene>
    <name evidence="10" type="ORF">CLUMA_CG014094</name>
</gene>
<evidence type="ECO:0000256" key="7">
    <source>
        <dbReference type="ARBA" id="ARBA00029496"/>
    </source>
</evidence>
<dbReference type="GO" id="GO:0033557">
    <property type="term" value="C:Slx1-Slx4 complex"/>
    <property type="evidence" value="ECO:0007669"/>
    <property type="project" value="InterPro"/>
</dbReference>
<name>A0A1J1IKU5_9DIPT</name>
<keyword evidence="11" id="KW-1185">Reference proteome</keyword>
<evidence type="ECO:0000313" key="11">
    <source>
        <dbReference type="Proteomes" id="UP000183832"/>
    </source>
</evidence>
<dbReference type="GO" id="GO:0006281">
    <property type="term" value="P:DNA repair"/>
    <property type="evidence" value="ECO:0007669"/>
    <property type="project" value="UniProtKB-KW"/>
</dbReference>
<dbReference type="PANTHER" id="PTHR21541:SF3">
    <property type="entry name" value="STRUCTURE-SPECIFIC ENDONUCLEASE SUBUNIT SLX4"/>
    <property type="match status" value="1"/>
</dbReference>
<evidence type="ECO:0000256" key="6">
    <source>
        <dbReference type="ARBA" id="ARBA00023242"/>
    </source>
</evidence>
<dbReference type="AlphaFoldDB" id="A0A1J1IKU5"/>
<feature type="transmembrane region" description="Helical" evidence="9">
    <location>
        <begin position="54"/>
        <end position="73"/>
    </location>
</feature>
<keyword evidence="5" id="KW-0234">DNA repair</keyword>
<keyword evidence="9" id="KW-0472">Membrane</keyword>
<keyword evidence="9" id="KW-1133">Transmembrane helix</keyword>
<dbReference type="Pfam" id="PF09494">
    <property type="entry name" value="Slx4"/>
    <property type="match status" value="1"/>
</dbReference>
<reference evidence="10 11" key="1">
    <citation type="submission" date="2015-04" db="EMBL/GenBank/DDBJ databases">
        <authorList>
            <person name="Syromyatnikov M.Y."/>
            <person name="Popov V.N."/>
        </authorList>
    </citation>
    <scope>NUCLEOTIDE SEQUENCE [LARGE SCALE GENOMIC DNA]</scope>
</reference>
<dbReference type="InterPro" id="IPR018574">
    <property type="entry name" value="Structure-sp_endonuc_su_Slx4"/>
</dbReference>
<keyword evidence="4" id="KW-0233">DNA recombination</keyword>
<proteinExistence type="inferred from homology"/>
<evidence type="ECO:0000256" key="1">
    <source>
        <dbReference type="ARBA" id="ARBA00004123"/>
    </source>
</evidence>
<accession>A0A1J1IKU5</accession>
<evidence type="ECO:0000313" key="10">
    <source>
        <dbReference type="EMBL" id="CRL00843.1"/>
    </source>
</evidence>
<evidence type="ECO:0000256" key="3">
    <source>
        <dbReference type="ARBA" id="ARBA00022763"/>
    </source>
</evidence>
<organism evidence="10 11">
    <name type="scientific">Clunio marinus</name>
    <dbReference type="NCBI Taxonomy" id="568069"/>
    <lineage>
        <taxon>Eukaryota</taxon>
        <taxon>Metazoa</taxon>
        <taxon>Ecdysozoa</taxon>
        <taxon>Arthropoda</taxon>
        <taxon>Hexapoda</taxon>
        <taxon>Insecta</taxon>
        <taxon>Pterygota</taxon>
        <taxon>Neoptera</taxon>
        <taxon>Endopterygota</taxon>
        <taxon>Diptera</taxon>
        <taxon>Nematocera</taxon>
        <taxon>Chironomoidea</taxon>
        <taxon>Chironomidae</taxon>
        <taxon>Clunio</taxon>
    </lineage>
</organism>
<keyword evidence="6" id="KW-0539">Nucleus</keyword>
<dbReference type="OrthoDB" id="5576441at2759"/>
<dbReference type="STRING" id="568069.A0A1J1IKU5"/>